<protein>
    <submittedName>
        <fullName evidence="2">Uncharacterized protein</fullName>
    </submittedName>
</protein>
<evidence type="ECO:0000313" key="3">
    <source>
        <dbReference type="Proteomes" id="UP001313282"/>
    </source>
</evidence>
<sequence>MGDQEHKTKIKTGKKKKIVQKPLVVSDVGKLCSITVADSSTSASSVEGELDMKDEIDSANVDTMKEDDVKIEGENESDSSYANQTNQDGDNGLDAPRVESKSYHEQINTHAQPLQKTGGITPVKRTVGRKPKAIKVEEASEVAETKVKGKRGRKRKQNTVEETREVVEEAEPKPKRGRNSSTLASKGSKKSGSKLSSLQLPSPPPTPPPPTEAELAEAAAKATAESARKERLKLIPYYYEEMKEIFDYLCDRGVYWKSDLPRNKRYSNRDTKLLEKEVKKRVSEILKVYPKEEEVMKEFEEEEQKLRVLERQ</sequence>
<proteinExistence type="predicted"/>
<name>A0AAN8N5D1_9PEZI</name>
<feature type="region of interest" description="Disordered" evidence="1">
    <location>
        <begin position="36"/>
        <end position="226"/>
    </location>
</feature>
<accession>A0AAN8N5D1</accession>
<feature type="compositionally biased region" description="Pro residues" evidence="1">
    <location>
        <begin position="201"/>
        <end position="211"/>
    </location>
</feature>
<dbReference type="AlphaFoldDB" id="A0AAN8N5D1"/>
<evidence type="ECO:0000256" key="1">
    <source>
        <dbReference type="SAM" id="MobiDB-lite"/>
    </source>
</evidence>
<feature type="compositionally biased region" description="Low complexity" evidence="1">
    <location>
        <begin position="36"/>
        <end position="46"/>
    </location>
</feature>
<feature type="compositionally biased region" description="Basic and acidic residues" evidence="1">
    <location>
        <begin position="134"/>
        <end position="147"/>
    </location>
</feature>
<gene>
    <name evidence="2" type="ORF">TWF718_008456</name>
</gene>
<dbReference type="EMBL" id="JAVHNR010000005">
    <property type="protein sequence ID" value="KAK6343082.1"/>
    <property type="molecule type" value="Genomic_DNA"/>
</dbReference>
<reference evidence="2 3" key="1">
    <citation type="submission" date="2019-10" db="EMBL/GenBank/DDBJ databases">
        <authorList>
            <person name="Palmer J.M."/>
        </authorList>
    </citation>
    <scope>NUCLEOTIDE SEQUENCE [LARGE SCALE GENOMIC DNA]</scope>
    <source>
        <strain evidence="2 3">TWF718</strain>
    </source>
</reference>
<feature type="compositionally biased region" description="Polar residues" evidence="1">
    <location>
        <begin position="78"/>
        <end position="89"/>
    </location>
</feature>
<feature type="compositionally biased region" description="Low complexity" evidence="1">
    <location>
        <begin position="212"/>
        <end position="225"/>
    </location>
</feature>
<feature type="compositionally biased region" description="Basic residues" evidence="1">
    <location>
        <begin position="148"/>
        <end position="157"/>
    </location>
</feature>
<comment type="caution">
    <text evidence="2">The sequence shown here is derived from an EMBL/GenBank/DDBJ whole genome shotgun (WGS) entry which is preliminary data.</text>
</comment>
<evidence type="ECO:0000313" key="2">
    <source>
        <dbReference type="EMBL" id="KAK6343082.1"/>
    </source>
</evidence>
<keyword evidence="3" id="KW-1185">Reference proteome</keyword>
<feature type="compositionally biased region" description="Basic and acidic residues" evidence="1">
    <location>
        <begin position="158"/>
        <end position="174"/>
    </location>
</feature>
<dbReference type="Proteomes" id="UP001313282">
    <property type="component" value="Unassembled WGS sequence"/>
</dbReference>
<organism evidence="2 3">
    <name type="scientific">Orbilia javanica</name>
    <dbReference type="NCBI Taxonomy" id="47235"/>
    <lineage>
        <taxon>Eukaryota</taxon>
        <taxon>Fungi</taxon>
        <taxon>Dikarya</taxon>
        <taxon>Ascomycota</taxon>
        <taxon>Pezizomycotina</taxon>
        <taxon>Orbiliomycetes</taxon>
        <taxon>Orbiliales</taxon>
        <taxon>Orbiliaceae</taxon>
        <taxon>Orbilia</taxon>
    </lineage>
</organism>
<feature type="compositionally biased region" description="Polar residues" evidence="1">
    <location>
        <begin position="105"/>
        <end position="115"/>
    </location>
</feature>
<feature type="compositionally biased region" description="Basic and acidic residues" evidence="1">
    <location>
        <begin position="63"/>
        <end position="73"/>
    </location>
</feature>